<keyword evidence="2" id="KW-1185">Reference proteome</keyword>
<dbReference type="Proteomes" id="UP000187455">
    <property type="component" value="Unassembled WGS sequence"/>
</dbReference>
<reference evidence="1 2" key="1">
    <citation type="journal article" date="2016" name="Mol. Biol. Evol.">
        <title>Genome-Wide Survey of Gut Fungi (Harpellales) Reveals the First Horizontally Transferred Ubiquitin Gene from a Mosquito Host.</title>
        <authorList>
            <person name="Wang Y."/>
            <person name="White M.M."/>
            <person name="Kvist S."/>
            <person name="Moncalvo J.M."/>
        </authorList>
    </citation>
    <scope>NUCLEOTIDE SEQUENCE [LARGE SCALE GENOMIC DNA]</scope>
    <source>
        <strain evidence="1 2">ALG-7-W6</strain>
    </source>
</reference>
<protein>
    <submittedName>
        <fullName evidence="1">Uncharacterized protein</fullName>
    </submittedName>
</protein>
<proteinExistence type="predicted"/>
<dbReference type="EMBL" id="LSSL01000147">
    <property type="protein sequence ID" value="OLY85340.1"/>
    <property type="molecule type" value="Genomic_DNA"/>
</dbReference>
<sequence length="73" mass="8276">MLKASLTPICSNENIEQKVNAIFCTIAPERVKKNAQTNSVEYLANKVIVWLRRNIGQLHSAVTENYQLGEFII</sequence>
<accession>A0A1R0H838</accession>
<evidence type="ECO:0000313" key="2">
    <source>
        <dbReference type="Proteomes" id="UP000187455"/>
    </source>
</evidence>
<comment type="caution">
    <text evidence="1">The sequence shown here is derived from an EMBL/GenBank/DDBJ whole genome shotgun (WGS) entry which is preliminary data.</text>
</comment>
<organism evidence="1 2">
    <name type="scientific">Smittium mucronatum</name>
    <dbReference type="NCBI Taxonomy" id="133383"/>
    <lineage>
        <taxon>Eukaryota</taxon>
        <taxon>Fungi</taxon>
        <taxon>Fungi incertae sedis</taxon>
        <taxon>Zoopagomycota</taxon>
        <taxon>Kickxellomycotina</taxon>
        <taxon>Harpellomycetes</taxon>
        <taxon>Harpellales</taxon>
        <taxon>Legeriomycetaceae</taxon>
        <taxon>Smittium</taxon>
    </lineage>
</organism>
<name>A0A1R0H838_9FUNG</name>
<gene>
    <name evidence="1" type="ORF">AYI68_g474</name>
</gene>
<evidence type="ECO:0000313" key="1">
    <source>
        <dbReference type="EMBL" id="OLY85340.1"/>
    </source>
</evidence>
<dbReference type="AlphaFoldDB" id="A0A1R0H838"/>